<reference evidence="10" key="1">
    <citation type="journal article" date="2014" name="Int. J. Syst. Evol. Microbiol.">
        <title>Complete genome sequence of Corynebacterium casei LMG S-19264T (=DSM 44701T), isolated from a smear-ripened cheese.</title>
        <authorList>
            <consortium name="US DOE Joint Genome Institute (JGI-PGF)"/>
            <person name="Walter F."/>
            <person name="Albersmeier A."/>
            <person name="Kalinowski J."/>
            <person name="Ruckert C."/>
        </authorList>
    </citation>
    <scope>NUCLEOTIDE SEQUENCE</scope>
    <source>
        <strain evidence="10">JCM 3035</strain>
    </source>
</reference>
<evidence type="ECO:0000259" key="9">
    <source>
        <dbReference type="PROSITE" id="PS50011"/>
    </source>
</evidence>
<dbReference type="PROSITE" id="PS50011">
    <property type="entry name" value="PROTEIN_KINASE_DOM"/>
    <property type="match status" value="1"/>
</dbReference>
<evidence type="ECO:0000256" key="1">
    <source>
        <dbReference type="ARBA" id="ARBA00012513"/>
    </source>
</evidence>
<evidence type="ECO:0000256" key="2">
    <source>
        <dbReference type="ARBA" id="ARBA00022527"/>
    </source>
</evidence>
<keyword evidence="11" id="KW-1185">Reference proteome</keyword>
<sequence>MDEIEQEHGDRGDTNVAPPRPSAPDARARGPWTRVIAERYGLIKPVGTGGMGRVWLAYDLRLRREVAVKEVVVRTRAVPGEESPEVRTARALSEAWSLAALREAPHVVAVHDVVEEDGFPWIVMEYVRGATTLEAVVEERMRAGEGPLPVGETARIGLAVLKALAAGHHIGIVHRDVKPSNILLAPDGSGHPHARVVLTDYGIAHRMAGTVSHTGPQRVIGTPGYLAPEQLYGGSATPASDLFALGTTLYFAVEGREPFAEGSGGYPPAPAPPRRAGPLGEVLTQLLAASPLHRPEHGAVLRRLRELTEETGAS</sequence>
<keyword evidence="6 7" id="KW-0067">ATP-binding</keyword>
<dbReference type="Pfam" id="PF00069">
    <property type="entry name" value="Pkinase"/>
    <property type="match status" value="1"/>
</dbReference>
<dbReference type="InterPro" id="IPR008271">
    <property type="entry name" value="Ser/Thr_kinase_AS"/>
</dbReference>
<dbReference type="PROSITE" id="PS00107">
    <property type="entry name" value="PROTEIN_KINASE_ATP"/>
    <property type="match status" value="1"/>
</dbReference>
<dbReference type="InterPro" id="IPR017441">
    <property type="entry name" value="Protein_kinase_ATP_BS"/>
</dbReference>
<keyword evidence="4 7" id="KW-0547">Nucleotide-binding</keyword>
<dbReference type="InterPro" id="IPR000719">
    <property type="entry name" value="Prot_kinase_dom"/>
</dbReference>
<name>A0A917R2B5_9ACTN</name>
<dbReference type="SMART" id="SM00220">
    <property type="entry name" value="S_TKc"/>
    <property type="match status" value="1"/>
</dbReference>
<gene>
    <name evidence="10" type="ORF">GCM10010094_51330</name>
</gene>
<proteinExistence type="predicted"/>
<dbReference type="Proteomes" id="UP000637788">
    <property type="component" value="Unassembled WGS sequence"/>
</dbReference>
<feature type="domain" description="Protein kinase" evidence="9">
    <location>
        <begin position="40"/>
        <end position="308"/>
    </location>
</feature>
<dbReference type="GO" id="GO:0005524">
    <property type="term" value="F:ATP binding"/>
    <property type="evidence" value="ECO:0007669"/>
    <property type="project" value="UniProtKB-UniRule"/>
</dbReference>
<evidence type="ECO:0000256" key="5">
    <source>
        <dbReference type="ARBA" id="ARBA00022777"/>
    </source>
</evidence>
<dbReference type="CDD" id="cd14014">
    <property type="entry name" value="STKc_PknB_like"/>
    <property type="match status" value="1"/>
</dbReference>
<feature type="compositionally biased region" description="Basic and acidic residues" evidence="8">
    <location>
        <begin position="1"/>
        <end position="13"/>
    </location>
</feature>
<evidence type="ECO:0000256" key="7">
    <source>
        <dbReference type="PROSITE-ProRule" id="PRU10141"/>
    </source>
</evidence>
<dbReference type="PROSITE" id="PS00108">
    <property type="entry name" value="PROTEIN_KINASE_ST"/>
    <property type="match status" value="1"/>
</dbReference>
<dbReference type="PANTHER" id="PTHR43289:SF6">
    <property type="entry name" value="SERINE_THREONINE-PROTEIN KINASE NEKL-3"/>
    <property type="match status" value="1"/>
</dbReference>
<dbReference type="EC" id="2.7.11.1" evidence="1"/>
<dbReference type="Gene3D" id="1.10.510.10">
    <property type="entry name" value="Transferase(Phosphotransferase) domain 1"/>
    <property type="match status" value="1"/>
</dbReference>
<evidence type="ECO:0000256" key="3">
    <source>
        <dbReference type="ARBA" id="ARBA00022679"/>
    </source>
</evidence>
<dbReference type="InterPro" id="IPR011009">
    <property type="entry name" value="Kinase-like_dom_sf"/>
</dbReference>
<keyword evidence="5" id="KW-0418">Kinase</keyword>
<feature type="binding site" evidence="7">
    <location>
        <position position="69"/>
    </location>
    <ligand>
        <name>ATP</name>
        <dbReference type="ChEBI" id="CHEBI:30616"/>
    </ligand>
</feature>
<reference evidence="10" key="2">
    <citation type="submission" date="2020-09" db="EMBL/GenBank/DDBJ databases">
        <authorList>
            <person name="Sun Q."/>
            <person name="Ohkuma M."/>
        </authorList>
    </citation>
    <scope>NUCLEOTIDE SEQUENCE</scope>
    <source>
        <strain evidence="10">JCM 3035</strain>
    </source>
</reference>
<dbReference type="Gene3D" id="3.30.200.20">
    <property type="entry name" value="Phosphorylase Kinase, domain 1"/>
    <property type="match status" value="1"/>
</dbReference>
<dbReference type="GO" id="GO:0004674">
    <property type="term" value="F:protein serine/threonine kinase activity"/>
    <property type="evidence" value="ECO:0007669"/>
    <property type="project" value="UniProtKB-KW"/>
</dbReference>
<evidence type="ECO:0000313" key="11">
    <source>
        <dbReference type="Proteomes" id="UP000637788"/>
    </source>
</evidence>
<evidence type="ECO:0000256" key="8">
    <source>
        <dbReference type="SAM" id="MobiDB-lite"/>
    </source>
</evidence>
<accession>A0A917R2B5</accession>
<evidence type="ECO:0000256" key="6">
    <source>
        <dbReference type="ARBA" id="ARBA00022840"/>
    </source>
</evidence>
<dbReference type="AlphaFoldDB" id="A0A917R2B5"/>
<protein>
    <recommendedName>
        <fullName evidence="1">non-specific serine/threonine protein kinase</fullName>
        <ecNumber evidence="1">2.7.11.1</ecNumber>
    </recommendedName>
</protein>
<comment type="caution">
    <text evidence="10">The sequence shown here is derived from an EMBL/GenBank/DDBJ whole genome shotgun (WGS) entry which is preliminary data.</text>
</comment>
<dbReference type="RefSeq" id="WP_189324184.1">
    <property type="nucleotide sequence ID" value="NZ_BMPQ01000013.1"/>
</dbReference>
<dbReference type="EMBL" id="BMPQ01000013">
    <property type="protein sequence ID" value="GGK83920.1"/>
    <property type="molecule type" value="Genomic_DNA"/>
</dbReference>
<dbReference type="PANTHER" id="PTHR43289">
    <property type="entry name" value="MITOGEN-ACTIVATED PROTEIN KINASE KINASE KINASE 20-RELATED"/>
    <property type="match status" value="1"/>
</dbReference>
<feature type="region of interest" description="Disordered" evidence="8">
    <location>
        <begin position="1"/>
        <end position="29"/>
    </location>
</feature>
<keyword evidence="2" id="KW-0723">Serine/threonine-protein kinase</keyword>
<dbReference type="SUPFAM" id="SSF56112">
    <property type="entry name" value="Protein kinase-like (PK-like)"/>
    <property type="match status" value="1"/>
</dbReference>
<keyword evidence="3" id="KW-0808">Transferase</keyword>
<organism evidence="10 11">
    <name type="scientific">Streptomyces flaveus</name>
    <dbReference type="NCBI Taxonomy" id="66370"/>
    <lineage>
        <taxon>Bacteria</taxon>
        <taxon>Bacillati</taxon>
        <taxon>Actinomycetota</taxon>
        <taxon>Actinomycetes</taxon>
        <taxon>Kitasatosporales</taxon>
        <taxon>Streptomycetaceae</taxon>
        <taxon>Streptomyces</taxon>
        <taxon>Streptomyces aurantiacus group</taxon>
    </lineage>
</organism>
<evidence type="ECO:0000313" key="10">
    <source>
        <dbReference type="EMBL" id="GGK83920.1"/>
    </source>
</evidence>
<evidence type="ECO:0000256" key="4">
    <source>
        <dbReference type="ARBA" id="ARBA00022741"/>
    </source>
</evidence>